<keyword evidence="2" id="KW-1185">Reference proteome</keyword>
<evidence type="ECO:0000313" key="1">
    <source>
        <dbReference type="EMBL" id="TNN77942.1"/>
    </source>
</evidence>
<comment type="caution">
    <text evidence="1">The sequence shown here is derived from an EMBL/GenBank/DDBJ whole genome shotgun (WGS) entry which is preliminary data.</text>
</comment>
<dbReference type="Proteomes" id="UP000314294">
    <property type="component" value="Unassembled WGS sequence"/>
</dbReference>
<sequence>MKTMGQVQLHGAPLIRGKAAHFTDHVPNKLAVFGQTLWRRKKRDSCQTCYTSSEVESLPTPYRGNEYGNTANFT</sequence>
<evidence type="ECO:0000313" key="2">
    <source>
        <dbReference type="Proteomes" id="UP000314294"/>
    </source>
</evidence>
<accession>A0A4Z2IL67</accession>
<reference evidence="1 2" key="1">
    <citation type="submission" date="2019-03" db="EMBL/GenBank/DDBJ databases">
        <title>First draft genome of Liparis tanakae, snailfish: a comprehensive survey of snailfish specific genes.</title>
        <authorList>
            <person name="Kim W."/>
            <person name="Song I."/>
            <person name="Jeong J.-H."/>
            <person name="Kim D."/>
            <person name="Kim S."/>
            <person name="Ryu S."/>
            <person name="Song J.Y."/>
            <person name="Lee S.K."/>
        </authorList>
    </citation>
    <scope>NUCLEOTIDE SEQUENCE [LARGE SCALE GENOMIC DNA]</scope>
    <source>
        <tissue evidence="1">Muscle</tissue>
    </source>
</reference>
<protein>
    <submittedName>
        <fullName evidence="1">Uncharacterized protein</fullName>
    </submittedName>
</protein>
<dbReference type="AlphaFoldDB" id="A0A4Z2IL67"/>
<dbReference type="EMBL" id="SRLO01000078">
    <property type="protein sequence ID" value="TNN77942.1"/>
    <property type="molecule type" value="Genomic_DNA"/>
</dbReference>
<gene>
    <name evidence="1" type="ORF">EYF80_011865</name>
</gene>
<name>A0A4Z2IL67_9TELE</name>
<proteinExistence type="predicted"/>
<organism evidence="1 2">
    <name type="scientific">Liparis tanakae</name>
    <name type="common">Tanaka's snailfish</name>
    <dbReference type="NCBI Taxonomy" id="230148"/>
    <lineage>
        <taxon>Eukaryota</taxon>
        <taxon>Metazoa</taxon>
        <taxon>Chordata</taxon>
        <taxon>Craniata</taxon>
        <taxon>Vertebrata</taxon>
        <taxon>Euteleostomi</taxon>
        <taxon>Actinopterygii</taxon>
        <taxon>Neopterygii</taxon>
        <taxon>Teleostei</taxon>
        <taxon>Neoteleostei</taxon>
        <taxon>Acanthomorphata</taxon>
        <taxon>Eupercaria</taxon>
        <taxon>Perciformes</taxon>
        <taxon>Cottioidei</taxon>
        <taxon>Cottales</taxon>
        <taxon>Liparidae</taxon>
        <taxon>Liparis</taxon>
    </lineage>
</organism>